<accession>A0A2W5SXZ2</accession>
<name>A0A2W5SXZ2_9BACT</name>
<evidence type="ECO:0000313" key="3">
    <source>
        <dbReference type="Proteomes" id="UP000249061"/>
    </source>
</evidence>
<dbReference type="Proteomes" id="UP000249061">
    <property type="component" value="Unassembled WGS sequence"/>
</dbReference>
<protein>
    <submittedName>
        <fullName evidence="2">Uncharacterized protein</fullName>
    </submittedName>
</protein>
<organism evidence="2 3">
    <name type="scientific">Archangium gephyra</name>
    <dbReference type="NCBI Taxonomy" id="48"/>
    <lineage>
        <taxon>Bacteria</taxon>
        <taxon>Pseudomonadati</taxon>
        <taxon>Myxococcota</taxon>
        <taxon>Myxococcia</taxon>
        <taxon>Myxococcales</taxon>
        <taxon>Cystobacterineae</taxon>
        <taxon>Archangiaceae</taxon>
        <taxon>Archangium</taxon>
    </lineage>
</organism>
<reference evidence="2 3" key="1">
    <citation type="submission" date="2017-08" db="EMBL/GenBank/DDBJ databases">
        <title>Infants hospitalized years apart are colonized by the same room-sourced microbial strains.</title>
        <authorList>
            <person name="Brooks B."/>
            <person name="Olm M.R."/>
            <person name="Firek B.A."/>
            <person name="Baker R."/>
            <person name="Thomas B.C."/>
            <person name="Morowitz M.J."/>
            <person name="Banfield J.F."/>
        </authorList>
    </citation>
    <scope>NUCLEOTIDE SEQUENCE [LARGE SCALE GENOMIC DNA]</scope>
    <source>
        <strain evidence="2">S2_003_000_R2_14</strain>
    </source>
</reference>
<dbReference type="EMBL" id="QFQP01000037">
    <property type="protein sequence ID" value="PZR06617.1"/>
    <property type="molecule type" value="Genomic_DNA"/>
</dbReference>
<comment type="caution">
    <text evidence="2">The sequence shown here is derived from an EMBL/GenBank/DDBJ whole genome shotgun (WGS) entry which is preliminary data.</text>
</comment>
<proteinExistence type="predicted"/>
<dbReference type="AlphaFoldDB" id="A0A2W5SXZ2"/>
<feature type="region of interest" description="Disordered" evidence="1">
    <location>
        <begin position="56"/>
        <end position="80"/>
    </location>
</feature>
<gene>
    <name evidence="2" type="ORF">DI536_30125</name>
</gene>
<sequence>MEDRRGALISIANRPSTITPLPVEHPLSICAWLHCEATNEPSYFCTLSGEPMTKLATKRADHTPSSSRSSLNVTVPSRRC</sequence>
<evidence type="ECO:0000256" key="1">
    <source>
        <dbReference type="SAM" id="MobiDB-lite"/>
    </source>
</evidence>
<feature type="compositionally biased region" description="Polar residues" evidence="1">
    <location>
        <begin position="63"/>
        <end position="80"/>
    </location>
</feature>
<evidence type="ECO:0000313" key="2">
    <source>
        <dbReference type="EMBL" id="PZR06617.1"/>
    </source>
</evidence>